<evidence type="ECO:0000259" key="6">
    <source>
        <dbReference type="Pfam" id="PF00999"/>
    </source>
</evidence>
<feature type="transmembrane region" description="Helical" evidence="5">
    <location>
        <begin position="6"/>
        <end position="23"/>
    </location>
</feature>
<accession>A0A2W1JU76</accession>
<feature type="domain" description="Cation/H+ exchanger transmembrane" evidence="6">
    <location>
        <begin position="22"/>
        <end position="381"/>
    </location>
</feature>
<sequence length="399" mass="42863">MEVQDLSNLVFLGLFLVFGGHAYEIARYLQLPRVTLLVLTGLLVGPSGLDIIPLSVINMFPTIAYIALSMVAFRLGEAFIDLDLKEKGLAVFSISLGKTIAAASLVFVGVFLIQKDVVVGLLLAALAPASAPAATLDVISETKAKGPLTQTIVSVLAVDNILSITLFALVLIFTDSLMDQGQSWQEILLGGWEIFGAVILGFSLGWPTTKLAEVIDKEEEPSLLKILGVILLCAGLAYQFQVSYLLACIVLGITVAKSNHPPMRQVFSTVETIGEPFLVFFFLLAGCELQLSALTTLGLIGIIYMVARCAGFVVGGTFVSHWVKAEPVIQKHIGWCLFPQAGVALGLAVIALEHFPQIGPLLLSVIVSTTVVFELFGPTVTRWHLFQAKEVVETPEIAK</sequence>
<dbReference type="Proteomes" id="UP000248857">
    <property type="component" value="Unassembled WGS sequence"/>
</dbReference>
<reference evidence="7 8" key="1">
    <citation type="journal article" date="2018" name="Sci. Rep.">
        <title>A novel species of the marine cyanobacterium Acaryochloris with a unique pigment content and lifestyle.</title>
        <authorList>
            <person name="Partensky F."/>
            <person name="Six C."/>
            <person name="Ratin M."/>
            <person name="Garczarek L."/>
            <person name="Vaulot D."/>
            <person name="Probert I."/>
            <person name="Calteau A."/>
            <person name="Gourvil P."/>
            <person name="Marie D."/>
            <person name="Grebert T."/>
            <person name="Bouchier C."/>
            <person name="Le Panse S."/>
            <person name="Gachenot M."/>
            <person name="Rodriguez F."/>
            <person name="Garrido J.L."/>
        </authorList>
    </citation>
    <scope>NUCLEOTIDE SEQUENCE [LARGE SCALE GENOMIC DNA]</scope>
    <source>
        <strain evidence="7 8">RCC1774</strain>
    </source>
</reference>
<feature type="transmembrane region" description="Helical" evidence="5">
    <location>
        <begin position="226"/>
        <end position="254"/>
    </location>
</feature>
<dbReference type="RefSeq" id="WP_233501633.1">
    <property type="nucleotide sequence ID" value="NZ_CAWNWM010000010.1"/>
</dbReference>
<dbReference type="PANTHER" id="PTHR43021:SF2">
    <property type="entry name" value="CATION_H+ EXCHANGER DOMAIN-CONTAINING PROTEIN"/>
    <property type="match status" value="1"/>
</dbReference>
<keyword evidence="3 5" id="KW-1133">Transmembrane helix</keyword>
<evidence type="ECO:0000256" key="5">
    <source>
        <dbReference type="SAM" id="Phobius"/>
    </source>
</evidence>
<dbReference type="PANTHER" id="PTHR43021">
    <property type="entry name" value="NA(+)/H(+) ANTIPORTER-RELATED"/>
    <property type="match status" value="1"/>
</dbReference>
<feature type="transmembrane region" description="Helical" evidence="5">
    <location>
        <begin position="332"/>
        <end position="352"/>
    </location>
</feature>
<proteinExistence type="predicted"/>
<dbReference type="AlphaFoldDB" id="A0A2W1JU76"/>
<dbReference type="InterPro" id="IPR038770">
    <property type="entry name" value="Na+/solute_symporter_sf"/>
</dbReference>
<evidence type="ECO:0000256" key="1">
    <source>
        <dbReference type="ARBA" id="ARBA00004141"/>
    </source>
</evidence>
<dbReference type="InterPro" id="IPR006153">
    <property type="entry name" value="Cation/H_exchanger_TM"/>
</dbReference>
<dbReference type="GO" id="GO:0015297">
    <property type="term" value="F:antiporter activity"/>
    <property type="evidence" value="ECO:0007669"/>
    <property type="project" value="InterPro"/>
</dbReference>
<name>A0A2W1JU76_9CYAN</name>
<comment type="subcellular location">
    <subcellularLocation>
        <location evidence="1">Membrane</location>
        <topology evidence="1">Multi-pass membrane protein</topology>
    </subcellularLocation>
</comment>
<dbReference type="Gene3D" id="1.20.1530.20">
    <property type="match status" value="1"/>
</dbReference>
<dbReference type="Pfam" id="PF00999">
    <property type="entry name" value="Na_H_Exchanger"/>
    <property type="match status" value="1"/>
</dbReference>
<feature type="transmembrane region" description="Helical" evidence="5">
    <location>
        <begin position="297"/>
        <end position="320"/>
    </location>
</feature>
<feature type="transmembrane region" description="Helical" evidence="5">
    <location>
        <begin position="152"/>
        <end position="174"/>
    </location>
</feature>
<evidence type="ECO:0000256" key="3">
    <source>
        <dbReference type="ARBA" id="ARBA00022989"/>
    </source>
</evidence>
<keyword evidence="2 5" id="KW-0812">Transmembrane</keyword>
<evidence type="ECO:0000256" key="4">
    <source>
        <dbReference type="ARBA" id="ARBA00023136"/>
    </source>
</evidence>
<evidence type="ECO:0000313" key="7">
    <source>
        <dbReference type="EMBL" id="PZD72401.1"/>
    </source>
</evidence>
<feature type="transmembrane region" description="Helical" evidence="5">
    <location>
        <begin position="186"/>
        <end position="206"/>
    </location>
</feature>
<feature type="transmembrane region" description="Helical" evidence="5">
    <location>
        <begin position="266"/>
        <end position="285"/>
    </location>
</feature>
<feature type="transmembrane region" description="Helical" evidence="5">
    <location>
        <begin position="358"/>
        <end position="377"/>
    </location>
</feature>
<dbReference type="GO" id="GO:0016020">
    <property type="term" value="C:membrane"/>
    <property type="evidence" value="ECO:0007669"/>
    <property type="project" value="UniProtKB-SubCell"/>
</dbReference>
<feature type="transmembrane region" description="Helical" evidence="5">
    <location>
        <begin position="89"/>
        <end position="113"/>
    </location>
</feature>
<evidence type="ECO:0000256" key="2">
    <source>
        <dbReference type="ARBA" id="ARBA00022692"/>
    </source>
</evidence>
<dbReference type="EMBL" id="PQWO01000010">
    <property type="protein sequence ID" value="PZD72401.1"/>
    <property type="molecule type" value="Genomic_DNA"/>
</dbReference>
<evidence type="ECO:0000313" key="8">
    <source>
        <dbReference type="Proteomes" id="UP000248857"/>
    </source>
</evidence>
<protein>
    <recommendedName>
        <fullName evidence="6">Cation/H+ exchanger transmembrane domain-containing protein</fullName>
    </recommendedName>
</protein>
<keyword evidence="4 5" id="KW-0472">Membrane</keyword>
<comment type="caution">
    <text evidence="7">The sequence shown here is derived from an EMBL/GenBank/DDBJ whole genome shotgun (WGS) entry which is preliminary data.</text>
</comment>
<gene>
    <name evidence="7" type="ORF">C1752_03616</name>
</gene>
<organism evidence="7 8">
    <name type="scientific">Acaryochloris thomasi RCC1774</name>
    <dbReference type="NCBI Taxonomy" id="1764569"/>
    <lineage>
        <taxon>Bacteria</taxon>
        <taxon>Bacillati</taxon>
        <taxon>Cyanobacteriota</taxon>
        <taxon>Cyanophyceae</taxon>
        <taxon>Acaryochloridales</taxon>
        <taxon>Acaryochloridaceae</taxon>
        <taxon>Acaryochloris</taxon>
        <taxon>Acaryochloris thomasi</taxon>
    </lineage>
</organism>
<keyword evidence="8" id="KW-1185">Reference proteome</keyword>
<dbReference type="GO" id="GO:1902600">
    <property type="term" value="P:proton transmembrane transport"/>
    <property type="evidence" value="ECO:0007669"/>
    <property type="project" value="InterPro"/>
</dbReference>